<dbReference type="AlphaFoldDB" id="A0A6A6ZSN0"/>
<dbReference type="Proteomes" id="UP000799424">
    <property type="component" value="Unassembled WGS sequence"/>
</dbReference>
<evidence type="ECO:0000256" key="1">
    <source>
        <dbReference type="SAM" id="MobiDB-lite"/>
    </source>
</evidence>
<feature type="compositionally biased region" description="Basic and acidic residues" evidence="1">
    <location>
        <begin position="257"/>
        <end position="269"/>
    </location>
</feature>
<name>A0A6A6ZSN0_9PLEO</name>
<keyword evidence="3" id="KW-1185">Reference proteome</keyword>
<feature type="non-terminal residue" evidence="2">
    <location>
        <position position="293"/>
    </location>
</feature>
<feature type="compositionally biased region" description="Polar residues" evidence="1">
    <location>
        <begin position="126"/>
        <end position="137"/>
    </location>
</feature>
<sequence length="293" mass="32668">MPTNLNPIRCKSCARVLVTVSSDGIVPTAFTGGCEVCKQFRPLYDAMQTADEHYATYKDRRDDYSPKRDAFALLKMTNLAFNNWLLNVEAIGEDAQDPLPNTEQEADSATLEEESTKRGTKRVRSLSPTTGHPSITDTDAKGRRNKKVLPMRKRLKFSDAVKFREDYRTCSEFLRSDEAYVPGRYALPEGSEYLDTSGSAKTAVKFLGMKKVGKVWVEVDTEDDDRKSKKKGRRKNVVAETARGDGEDVSTNAEGEAMPHEDAPEDARAQRLARRKSSAPAANSTQKHIAVRP</sequence>
<feature type="compositionally biased region" description="Acidic residues" evidence="1">
    <location>
        <begin position="104"/>
        <end position="113"/>
    </location>
</feature>
<evidence type="ECO:0000313" key="3">
    <source>
        <dbReference type="Proteomes" id="UP000799424"/>
    </source>
</evidence>
<dbReference type="EMBL" id="MU006232">
    <property type="protein sequence ID" value="KAF2823444.1"/>
    <property type="molecule type" value="Genomic_DNA"/>
</dbReference>
<proteinExistence type="predicted"/>
<feature type="region of interest" description="Disordered" evidence="1">
    <location>
        <begin position="95"/>
        <end position="149"/>
    </location>
</feature>
<dbReference type="OrthoDB" id="3800892at2759"/>
<gene>
    <name evidence="2" type="ORF">CC86DRAFT_299253</name>
</gene>
<feature type="region of interest" description="Disordered" evidence="1">
    <location>
        <begin position="221"/>
        <end position="293"/>
    </location>
</feature>
<reference evidence="2" key="1">
    <citation type="journal article" date="2020" name="Stud. Mycol.">
        <title>101 Dothideomycetes genomes: a test case for predicting lifestyles and emergence of pathogens.</title>
        <authorList>
            <person name="Haridas S."/>
            <person name="Albert R."/>
            <person name="Binder M."/>
            <person name="Bloem J."/>
            <person name="Labutti K."/>
            <person name="Salamov A."/>
            <person name="Andreopoulos B."/>
            <person name="Baker S."/>
            <person name="Barry K."/>
            <person name="Bills G."/>
            <person name="Bluhm B."/>
            <person name="Cannon C."/>
            <person name="Castanera R."/>
            <person name="Culley D."/>
            <person name="Daum C."/>
            <person name="Ezra D."/>
            <person name="Gonzalez J."/>
            <person name="Henrissat B."/>
            <person name="Kuo A."/>
            <person name="Liang C."/>
            <person name="Lipzen A."/>
            <person name="Lutzoni F."/>
            <person name="Magnuson J."/>
            <person name="Mondo S."/>
            <person name="Nolan M."/>
            <person name="Ohm R."/>
            <person name="Pangilinan J."/>
            <person name="Park H.-J."/>
            <person name="Ramirez L."/>
            <person name="Alfaro M."/>
            <person name="Sun H."/>
            <person name="Tritt A."/>
            <person name="Yoshinaga Y."/>
            <person name="Zwiers L.-H."/>
            <person name="Turgeon B."/>
            <person name="Goodwin S."/>
            <person name="Spatafora J."/>
            <person name="Crous P."/>
            <person name="Grigoriev I."/>
        </authorList>
    </citation>
    <scope>NUCLEOTIDE SEQUENCE</scope>
    <source>
        <strain evidence="2">CBS 113818</strain>
    </source>
</reference>
<organism evidence="2 3">
    <name type="scientific">Ophiobolus disseminans</name>
    <dbReference type="NCBI Taxonomy" id="1469910"/>
    <lineage>
        <taxon>Eukaryota</taxon>
        <taxon>Fungi</taxon>
        <taxon>Dikarya</taxon>
        <taxon>Ascomycota</taxon>
        <taxon>Pezizomycotina</taxon>
        <taxon>Dothideomycetes</taxon>
        <taxon>Pleosporomycetidae</taxon>
        <taxon>Pleosporales</taxon>
        <taxon>Pleosporineae</taxon>
        <taxon>Phaeosphaeriaceae</taxon>
        <taxon>Ophiobolus</taxon>
    </lineage>
</organism>
<evidence type="ECO:0000313" key="2">
    <source>
        <dbReference type="EMBL" id="KAF2823444.1"/>
    </source>
</evidence>
<protein>
    <submittedName>
        <fullName evidence="2">Uncharacterized protein</fullName>
    </submittedName>
</protein>
<accession>A0A6A6ZSN0</accession>